<dbReference type="InterPro" id="IPR029058">
    <property type="entry name" value="AB_hydrolase_fold"/>
</dbReference>
<organism evidence="3 4">
    <name type="scientific">Gordonia rubripertincta</name>
    <name type="common">Rhodococcus corallinus</name>
    <dbReference type="NCBI Taxonomy" id="36822"/>
    <lineage>
        <taxon>Bacteria</taxon>
        <taxon>Bacillati</taxon>
        <taxon>Actinomycetota</taxon>
        <taxon>Actinomycetes</taxon>
        <taxon>Mycobacteriales</taxon>
        <taxon>Gordoniaceae</taxon>
        <taxon>Gordonia</taxon>
    </lineage>
</organism>
<dbReference type="EMBL" id="JAPWIE010000001">
    <property type="protein sequence ID" value="MCZ4548607.1"/>
    <property type="molecule type" value="Genomic_DNA"/>
</dbReference>
<proteinExistence type="predicted"/>
<dbReference type="InterPro" id="IPR050300">
    <property type="entry name" value="GDXG_lipolytic_enzyme"/>
</dbReference>
<dbReference type="PANTHER" id="PTHR48081:SF8">
    <property type="entry name" value="ALPHA_BETA HYDROLASE FOLD-3 DOMAIN-CONTAINING PROTEIN-RELATED"/>
    <property type="match status" value="1"/>
</dbReference>
<accession>A0ABT4MNN1</accession>
<dbReference type="GO" id="GO:0016787">
    <property type="term" value="F:hydrolase activity"/>
    <property type="evidence" value="ECO:0007669"/>
    <property type="project" value="UniProtKB-KW"/>
</dbReference>
<reference evidence="3" key="1">
    <citation type="submission" date="2022-12" db="EMBL/GenBank/DDBJ databases">
        <authorList>
            <person name="Krivoruchko A.V."/>
            <person name="Elkin A."/>
        </authorList>
    </citation>
    <scope>NUCLEOTIDE SEQUENCE</scope>
    <source>
        <strain evidence="3">IEGM 1388</strain>
    </source>
</reference>
<feature type="domain" description="Alpha/beta hydrolase fold-3" evidence="2">
    <location>
        <begin position="88"/>
        <end position="296"/>
    </location>
</feature>
<evidence type="ECO:0000313" key="4">
    <source>
        <dbReference type="Proteomes" id="UP001067235"/>
    </source>
</evidence>
<dbReference type="PANTHER" id="PTHR48081">
    <property type="entry name" value="AB HYDROLASE SUPERFAMILY PROTEIN C4A8.06C"/>
    <property type="match status" value="1"/>
</dbReference>
<gene>
    <name evidence="3" type="ORF">O4213_01340</name>
</gene>
<keyword evidence="4" id="KW-1185">Reference proteome</keyword>
<name>A0ABT4MNN1_GORRU</name>
<dbReference type="SUPFAM" id="SSF53474">
    <property type="entry name" value="alpha/beta-Hydrolases"/>
    <property type="match status" value="1"/>
</dbReference>
<evidence type="ECO:0000256" key="1">
    <source>
        <dbReference type="ARBA" id="ARBA00022801"/>
    </source>
</evidence>
<evidence type="ECO:0000313" key="3">
    <source>
        <dbReference type="EMBL" id="MCZ4548607.1"/>
    </source>
</evidence>
<keyword evidence="1 3" id="KW-0378">Hydrolase</keyword>
<evidence type="ECO:0000259" key="2">
    <source>
        <dbReference type="Pfam" id="PF07859"/>
    </source>
</evidence>
<comment type="caution">
    <text evidence="3">The sequence shown here is derived from an EMBL/GenBank/DDBJ whole genome shotgun (WGS) entry which is preliminary data.</text>
</comment>
<dbReference type="InterPro" id="IPR013094">
    <property type="entry name" value="AB_hydrolase_3"/>
</dbReference>
<sequence length="327" mass="34688">MTSLDEHPPTQLLDPEFTAVVQGFPPLQFSDPAAQRAAFGAARATMDAPPRSRGTSLALADDVVSADGYRVPLRIHLSDNRRHDAPTLIWMHGGGYVVGSADEDDALCAHLAARLGIGVVSVDYRLAPEHAFPRGFEDCHSVALSVVGERPPGLRALGNGPVIIGGASAGAGLAAAVALRFRDEGRPGLNGQILLYPFIDSTTSSQSMRDLANSPIFNARDAGHCWDHYLGERRHNPPEYGSPSAAQDLTALPPALVVAAGLDCLHDEAVDYAIRLRRAGVPTELHSFAGVPHGFTGVAPWTRSSRRAVGGVLDAIRRFTDTTDSVD</sequence>
<dbReference type="Proteomes" id="UP001067235">
    <property type="component" value="Unassembled WGS sequence"/>
</dbReference>
<dbReference type="Pfam" id="PF07859">
    <property type="entry name" value="Abhydrolase_3"/>
    <property type="match status" value="1"/>
</dbReference>
<dbReference type="RefSeq" id="WP_301569098.1">
    <property type="nucleotide sequence ID" value="NZ_JAPWIE010000001.1"/>
</dbReference>
<protein>
    <submittedName>
        <fullName evidence="3">Alpha/beta hydrolase</fullName>
    </submittedName>
</protein>
<dbReference type="Gene3D" id="3.40.50.1820">
    <property type="entry name" value="alpha/beta hydrolase"/>
    <property type="match status" value="1"/>
</dbReference>